<dbReference type="EMBL" id="JAWQEG010003890">
    <property type="protein sequence ID" value="KAK3863981.1"/>
    <property type="molecule type" value="Genomic_DNA"/>
</dbReference>
<name>A0AAE1EZ50_PETCI</name>
<sequence length="130" mass="14858">MWVELASRPRLGGVGMVYRWCQHSMVGIKSRNPDQESSFTEASPELYSDFFTALRANSSITKISEVSGELRKAVERATSPLFKRAFESVHTVKLDMYIQDIDLLHITTNLTVTIRPQPHRTAPHRTRTRV</sequence>
<dbReference type="AlphaFoldDB" id="A0AAE1EZ50"/>
<proteinExistence type="predicted"/>
<evidence type="ECO:0000313" key="2">
    <source>
        <dbReference type="Proteomes" id="UP001286313"/>
    </source>
</evidence>
<gene>
    <name evidence="1" type="ORF">Pcinc_030296</name>
</gene>
<evidence type="ECO:0000313" key="1">
    <source>
        <dbReference type="EMBL" id="KAK3863981.1"/>
    </source>
</evidence>
<organism evidence="1 2">
    <name type="scientific">Petrolisthes cinctipes</name>
    <name type="common">Flat porcelain crab</name>
    <dbReference type="NCBI Taxonomy" id="88211"/>
    <lineage>
        <taxon>Eukaryota</taxon>
        <taxon>Metazoa</taxon>
        <taxon>Ecdysozoa</taxon>
        <taxon>Arthropoda</taxon>
        <taxon>Crustacea</taxon>
        <taxon>Multicrustacea</taxon>
        <taxon>Malacostraca</taxon>
        <taxon>Eumalacostraca</taxon>
        <taxon>Eucarida</taxon>
        <taxon>Decapoda</taxon>
        <taxon>Pleocyemata</taxon>
        <taxon>Anomura</taxon>
        <taxon>Galatheoidea</taxon>
        <taxon>Porcellanidae</taxon>
        <taxon>Petrolisthes</taxon>
    </lineage>
</organism>
<protein>
    <submittedName>
        <fullName evidence="1">Uncharacterized protein</fullName>
    </submittedName>
</protein>
<comment type="caution">
    <text evidence="1">The sequence shown here is derived from an EMBL/GenBank/DDBJ whole genome shotgun (WGS) entry which is preliminary data.</text>
</comment>
<accession>A0AAE1EZ50</accession>
<reference evidence="1" key="1">
    <citation type="submission" date="2023-10" db="EMBL/GenBank/DDBJ databases">
        <title>Genome assemblies of two species of porcelain crab, Petrolisthes cinctipes and Petrolisthes manimaculis (Anomura: Porcellanidae).</title>
        <authorList>
            <person name="Angst P."/>
        </authorList>
    </citation>
    <scope>NUCLEOTIDE SEQUENCE</scope>
    <source>
        <strain evidence="1">PB745_01</strain>
        <tissue evidence="1">Gill</tissue>
    </source>
</reference>
<keyword evidence="2" id="KW-1185">Reference proteome</keyword>
<dbReference type="Proteomes" id="UP001286313">
    <property type="component" value="Unassembled WGS sequence"/>
</dbReference>